<dbReference type="InterPro" id="IPR014284">
    <property type="entry name" value="RNA_pol_sigma-70_dom"/>
</dbReference>
<evidence type="ECO:0000259" key="5">
    <source>
        <dbReference type="Pfam" id="PF04542"/>
    </source>
</evidence>
<dbReference type="InterPro" id="IPR013249">
    <property type="entry name" value="RNA_pol_sigma70_r4_t2"/>
</dbReference>
<dbReference type="PANTHER" id="PTHR43133">
    <property type="entry name" value="RNA POLYMERASE ECF-TYPE SIGMA FACTO"/>
    <property type="match status" value="1"/>
</dbReference>
<comment type="similarity">
    <text evidence="1">Belongs to the sigma-70 factor family. ECF subfamily.</text>
</comment>
<dbReference type="InterPro" id="IPR039425">
    <property type="entry name" value="RNA_pol_sigma-70-like"/>
</dbReference>
<protein>
    <submittedName>
        <fullName evidence="7">RNA polymerase sigma-70 factor, ECF subfamily</fullName>
    </submittedName>
</protein>
<dbReference type="Pfam" id="PF04542">
    <property type="entry name" value="Sigma70_r2"/>
    <property type="match status" value="1"/>
</dbReference>
<dbReference type="Pfam" id="PF08281">
    <property type="entry name" value="Sigma70_r4_2"/>
    <property type="match status" value="1"/>
</dbReference>
<dbReference type="EMBL" id="FRAJ01000003">
    <property type="protein sequence ID" value="SHJ76401.1"/>
    <property type="molecule type" value="Genomic_DNA"/>
</dbReference>
<keyword evidence="8" id="KW-1185">Reference proteome</keyword>
<dbReference type="STRING" id="1121266.SAMN02745883_00402"/>
<evidence type="ECO:0000313" key="8">
    <source>
        <dbReference type="Proteomes" id="UP000184082"/>
    </source>
</evidence>
<feature type="domain" description="RNA polymerase sigma-70 region 2" evidence="5">
    <location>
        <begin position="23"/>
        <end position="90"/>
    </location>
</feature>
<dbReference type="CDD" id="cd06171">
    <property type="entry name" value="Sigma70_r4"/>
    <property type="match status" value="1"/>
</dbReference>
<organism evidence="7 8">
    <name type="scientific">Caminicella sporogenes DSM 14501</name>
    <dbReference type="NCBI Taxonomy" id="1121266"/>
    <lineage>
        <taxon>Bacteria</taxon>
        <taxon>Bacillati</taxon>
        <taxon>Bacillota</taxon>
        <taxon>Clostridia</taxon>
        <taxon>Peptostreptococcales</taxon>
        <taxon>Caminicellaceae</taxon>
        <taxon>Caminicella</taxon>
    </lineage>
</organism>
<dbReference type="NCBIfam" id="TIGR02937">
    <property type="entry name" value="sigma70-ECF"/>
    <property type="match status" value="1"/>
</dbReference>
<dbReference type="GO" id="GO:0016987">
    <property type="term" value="F:sigma factor activity"/>
    <property type="evidence" value="ECO:0007669"/>
    <property type="project" value="UniProtKB-KW"/>
</dbReference>
<dbReference type="InterPro" id="IPR013324">
    <property type="entry name" value="RNA_pol_sigma_r3/r4-like"/>
</dbReference>
<feature type="domain" description="RNA polymerase sigma factor 70 region 4 type 2" evidence="6">
    <location>
        <begin position="130"/>
        <end position="181"/>
    </location>
</feature>
<dbReference type="PANTHER" id="PTHR43133:SF51">
    <property type="entry name" value="RNA POLYMERASE SIGMA FACTOR"/>
    <property type="match status" value="1"/>
</dbReference>
<keyword evidence="3" id="KW-0731">Sigma factor</keyword>
<name>A0A1M6LYY7_9FIRM</name>
<accession>A0A1M6LYY7</accession>
<proteinExistence type="inferred from homology"/>
<keyword evidence="2" id="KW-0805">Transcription regulation</keyword>
<evidence type="ECO:0000313" key="7">
    <source>
        <dbReference type="EMBL" id="SHJ76401.1"/>
    </source>
</evidence>
<dbReference type="GO" id="GO:0003677">
    <property type="term" value="F:DNA binding"/>
    <property type="evidence" value="ECO:0007669"/>
    <property type="project" value="InterPro"/>
</dbReference>
<dbReference type="SUPFAM" id="SSF88659">
    <property type="entry name" value="Sigma3 and sigma4 domains of RNA polymerase sigma factors"/>
    <property type="match status" value="1"/>
</dbReference>
<keyword evidence="4" id="KW-0804">Transcription</keyword>
<reference evidence="7 8" key="1">
    <citation type="submission" date="2016-11" db="EMBL/GenBank/DDBJ databases">
        <authorList>
            <person name="Jaros S."/>
            <person name="Januszkiewicz K."/>
            <person name="Wedrychowicz H."/>
        </authorList>
    </citation>
    <scope>NUCLEOTIDE SEQUENCE [LARGE SCALE GENOMIC DNA]</scope>
    <source>
        <strain evidence="7 8">DSM 14501</strain>
    </source>
</reference>
<gene>
    <name evidence="7" type="ORF">SAMN02745883_00402</name>
</gene>
<evidence type="ECO:0000256" key="1">
    <source>
        <dbReference type="ARBA" id="ARBA00010641"/>
    </source>
</evidence>
<dbReference type="SUPFAM" id="SSF88946">
    <property type="entry name" value="Sigma2 domain of RNA polymerase sigma factors"/>
    <property type="match status" value="1"/>
</dbReference>
<dbReference type="InterPro" id="IPR013325">
    <property type="entry name" value="RNA_pol_sigma_r2"/>
</dbReference>
<dbReference type="Proteomes" id="UP000184082">
    <property type="component" value="Unassembled WGS sequence"/>
</dbReference>
<evidence type="ECO:0000256" key="4">
    <source>
        <dbReference type="ARBA" id="ARBA00023163"/>
    </source>
</evidence>
<evidence type="ECO:0000259" key="6">
    <source>
        <dbReference type="Pfam" id="PF08281"/>
    </source>
</evidence>
<dbReference type="InterPro" id="IPR007627">
    <property type="entry name" value="RNA_pol_sigma70_r2"/>
</dbReference>
<dbReference type="Gene3D" id="1.10.10.10">
    <property type="entry name" value="Winged helix-like DNA-binding domain superfamily/Winged helix DNA-binding domain"/>
    <property type="match status" value="1"/>
</dbReference>
<dbReference type="InterPro" id="IPR036388">
    <property type="entry name" value="WH-like_DNA-bd_sf"/>
</dbReference>
<evidence type="ECO:0000256" key="2">
    <source>
        <dbReference type="ARBA" id="ARBA00023015"/>
    </source>
</evidence>
<dbReference type="RefSeq" id="WP_072965697.1">
    <property type="nucleotide sequence ID" value="NZ_FRAJ01000003.1"/>
</dbReference>
<dbReference type="AlphaFoldDB" id="A0A1M6LYY7"/>
<sequence length="195" mass="22908">MCSNEKKLIEKSKKGDVESFEKLIEKYQVIAFNIAYRLIGNVEDAKDVTQEALIKVYKFLKNFKGESSFSTWLYKIVMNTCLDMIRKNNKIHTISLDKPIENKNGNYNFELSDNKNVLDEKIEQDEKIKIIQRAIKKLPEKYRVVLVLRDLQDFSYSDISDIINCPVGTVKSRINRGRMQLKEILKEEMELFLEN</sequence>
<evidence type="ECO:0000256" key="3">
    <source>
        <dbReference type="ARBA" id="ARBA00023082"/>
    </source>
</evidence>
<dbReference type="Gene3D" id="1.10.1740.10">
    <property type="match status" value="1"/>
</dbReference>
<dbReference type="GO" id="GO:0006352">
    <property type="term" value="P:DNA-templated transcription initiation"/>
    <property type="evidence" value="ECO:0007669"/>
    <property type="project" value="InterPro"/>
</dbReference>